<dbReference type="KEGG" id="mol:YLM1_0170"/>
<comment type="catalytic activity">
    <reaction evidence="1 15">
        <text>beta-D-fructose 1,6-bisphosphate + H2O = beta-D-fructose 6-phosphate + phosphate</text>
        <dbReference type="Rhea" id="RHEA:11064"/>
        <dbReference type="ChEBI" id="CHEBI:15377"/>
        <dbReference type="ChEBI" id="CHEBI:32966"/>
        <dbReference type="ChEBI" id="CHEBI:43474"/>
        <dbReference type="ChEBI" id="CHEBI:57634"/>
        <dbReference type="EC" id="3.1.3.11"/>
    </reaction>
</comment>
<comment type="subunit">
    <text evidence="5 15">Homooctamer; dimer of tetramers.</text>
</comment>
<dbReference type="EMBL" id="FOTL01000010">
    <property type="protein sequence ID" value="SFL42637.1"/>
    <property type="molecule type" value="Genomic_DNA"/>
</dbReference>
<evidence type="ECO:0000313" key="18">
    <source>
        <dbReference type="EMBL" id="SFL42637.1"/>
    </source>
</evidence>
<reference evidence="20" key="3">
    <citation type="submission" date="2016-10" db="EMBL/GenBank/DDBJ databases">
        <authorList>
            <person name="Varghese N."/>
        </authorList>
    </citation>
    <scope>NUCLEOTIDE SEQUENCE [LARGE SCALE GENOMIC DNA]</scope>
    <source>
        <strain evidence="20">DSM 16632</strain>
    </source>
</reference>
<organism evidence="17 19">
    <name type="scientific">Methanobrevibacter olleyae</name>
    <dbReference type="NCBI Taxonomy" id="294671"/>
    <lineage>
        <taxon>Archaea</taxon>
        <taxon>Methanobacteriati</taxon>
        <taxon>Methanobacteriota</taxon>
        <taxon>Methanomada group</taxon>
        <taxon>Methanobacteria</taxon>
        <taxon>Methanobacteriales</taxon>
        <taxon>Methanobacteriaceae</taxon>
        <taxon>Methanobrevibacter</taxon>
    </lineage>
</organism>
<proteinExistence type="inferred from homology"/>
<dbReference type="UniPathway" id="UPA00138"/>
<dbReference type="Pfam" id="PF01950">
    <property type="entry name" value="FBPase_3"/>
    <property type="match status" value="1"/>
</dbReference>
<keyword evidence="13 15" id="KW-0704">Schiff base</keyword>
<dbReference type="EC" id="4.1.2.13" evidence="15"/>
<dbReference type="STRING" id="294671.YLM1_0170"/>
<sequence>MKTTVSVIKADIGSVSGHCVSHPALMEKCDEVLAGALETGILEDYYITRCGDDIDLIMTHRNGELNEEVHRTAYDAFIQATEIARDLKLYGAGQDLLSDTFSGNVKGMGPGCAEMEFKERPSDPVIVYCMDKTEPGAFNLPIFKIFADPFNTAGLVIDPSLHEGFSFEVFDVMEHKKVVLDCPEEMYDLLALIGSTGRYVIKRVFKKNGEIAAAVSTDKLNLLAGEYVGKDDPVAIVRAQSGFPANGECVEPFAFPHMVSGWMRGSHNGPMMPTSQEEANPIRFDGPPRVVGLGFQVTDAKLVGPVDLFDDPAFDETRRQSANLASYIRRHGPFEPHRLPSEEMEYTSLPGVMEKLEPRFEDMDEE</sequence>
<feature type="binding site" description="in other chain" evidence="15">
    <location>
        <position position="285"/>
    </location>
    <ligand>
        <name>beta-D-fructose 1,6-bisphosphate</name>
        <dbReference type="ChEBI" id="CHEBI:32966"/>
        <note>ligand shared between dimeric partners</note>
    </ligand>
</feature>
<accession>A0A126QX74</accession>
<keyword evidence="14 15" id="KW-0119">Carbohydrate metabolism</keyword>
<dbReference type="PANTHER" id="PTHR38341:SF1">
    <property type="entry name" value="FRUCTOSE-1,6-BISPHOSPHATE ALDOLASE_PHOSPHATASE"/>
    <property type="match status" value="1"/>
</dbReference>
<evidence type="ECO:0000256" key="7">
    <source>
        <dbReference type="ARBA" id="ARBA00018635"/>
    </source>
</evidence>
<keyword evidence="19" id="KW-1185">Reference proteome</keyword>
<feature type="binding site" evidence="15">
    <location>
        <position position="18"/>
    </location>
    <ligand>
        <name>Mg(2+)</name>
        <dbReference type="ChEBI" id="CHEBI:18420"/>
        <label>1</label>
    </ligand>
</feature>
<dbReference type="EMBL" id="CP014265">
    <property type="protein sequence ID" value="AMK14730.1"/>
    <property type="molecule type" value="Genomic_DNA"/>
</dbReference>
<evidence type="ECO:0000256" key="13">
    <source>
        <dbReference type="ARBA" id="ARBA00023270"/>
    </source>
</evidence>
<feature type="binding site" description="in other chain" evidence="15">
    <location>
        <begin position="103"/>
        <end position="104"/>
    </location>
    <ligand>
        <name>beta-D-fructose 1,6-bisphosphate</name>
        <dbReference type="ChEBI" id="CHEBI:32966"/>
        <note>ligand shared between dimeric partners</note>
    </ligand>
</feature>
<feature type="binding site" evidence="15">
    <location>
        <position position="11"/>
    </location>
    <ligand>
        <name>Mg(2+)</name>
        <dbReference type="ChEBI" id="CHEBI:18420"/>
        <label>1</label>
    </ligand>
</feature>
<evidence type="ECO:0000256" key="10">
    <source>
        <dbReference type="ARBA" id="ARBA00022801"/>
    </source>
</evidence>
<keyword evidence="11 15" id="KW-0460">Magnesium</keyword>
<dbReference type="GO" id="GO:0042132">
    <property type="term" value="F:fructose 1,6-bisphosphate 1-phosphatase activity"/>
    <property type="evidence" value="ECO:0007669"/>
    <property type="project" value="UniProtKB-UniRule"/>
</dbReference>
<feature type="binding site" evidence="15">
    <location>
        <position position="231"/>
    </location>
    <ligand>
        <name>Mg(2+)</name>
        <dbReference type="ChEBI" id="CHEBI:18420"/>
        <label>3</label>
    </ligand>
</feature>
<evidence type="ECO:0000256" key="5">
    <source>
        <dbReference type="ARBA" id="ARBA00011820"/>
    </source>
</evidence>
<keyword evidence="8 15" id="KW-0312">Gluconeogenesis</keyword>
<keyword evidence="9 15" id="KW-0479">Metal-binding</keyword>
<comment type="function">
    <text evidence="15">Catalyzes two subsequent steps in gluconeogenesis: the aldol condensation of dihydroxyacetone phosphate (DHAP) and glyceraldehyde-3-phosphate (GA3P) to fructose-1,6-bisphosphate (FBP), and the dephosphorylation of FBP to fructose-6-phosphate (F6P).</text>
</comment>
<dbReference type="GeneID" id="28488465"/>
<feature type="binding site" evidence="15">
    <location>
        <position position="230"/>
    </location>
    <ligand>
        <name>Mg(2+)</name>
        <dbReference type="ChEBI" id="CHEBI:18420"/>
        <label>3</label>
    </ligand>
</feature>
<evidence type="ECO:0000256" key="4">
    <source>
        <dbReference type="ARBA" id="ARBA00010693"/>
    </source>
</evidence>
<dbReference type="InterPro" id="IPR036076">
    <property type="entry name" value="FBPase_V_sf"/>
</dbReference>
<feature type="binding site" evidence="15">
    <location>
        <position position="264"/>
    </location>
    <ligand>
        <name>dihydroxyacetone phosphate</name>
        <dbReference type="ChEBI" id="CHEBI:57642"/>
    </ligand>
</feature>
<feature type="binding site" evidence="15">
    <location>
        <begin position="240"/>
        <end position="241"/>
    </location>
    <ligand>
        <name>beta-D-fructose 1,6-bisphosphate</name>
        <dbReference type="ChEBI" id="CHEBI:32966"/>
        <note>ligand shared between dimeric partners</note>
    </ligand>
</feature>
<comment type="cofactor">
    <cofactor evidence="2 15">
        <name>Mg(2+)</name>
        <dbReference type="ChEBI" id="CHEBI:18420"/>
    </cofactor>
</comment>
<evidence type="ECO:0000313" key="19">
    <source>
        <dbReference type="Proteomes" id="UP000066376"/>
    </source>
</evidence>
<evidence type="ECO:0000256" key="3">
    <source>
        <dbReference type="ARBA" id="ARBA00004742"/>
    </source>
</evidence>
<feature type="binding site" description="in other chain" evidence="15">
    <location>
        <position position="18"/>
    </location>
    <ligand>
        <name>beta-D-fructose 1,6-bisphosphate</name>
        <dbReference type="ChEBI" id="CHEBI:32966"/>
        <note>ligand shared between dimeric partners</note>
    </ligand>
</feature>
<dbReference type="PANTHER" id="PTHR38341">
    <property type="entry name" value="FRUCTOSE-1,6-BISPHOSPHATE ALDOLASE/PHOSPHATASE"/>
    <property type="match status" value="1"/>
</dbReference>
<reference evidence="17 19" key="1">
    <citation type="journal article" date="2016" name="Genome Announc.">
        <title>Draft Genome Sequence of the Rumen Methanogen Methanobrevibacter olleyae YLM1.</title>
        <authorList>
            <person name="Kelly W.J."/>
            <person name="Li D."/>
            <person name="Lambie S.C."/>
            <person name="Cox F."/>
            <person name="Attwood G.T."/>
            <person name="Altermann E."/>
            <person name="Leahy S.C."/>
        </authorList>
    </citation>
    <scope>NUCLEOTIDE SEQUENCE [LARGE SCALE GENOMIC DNA]</scope>
    <source>
        <strain evidence="17 19">YLM1</strain>
    </source>
</reference>
<reference evidence="18" key="4">
    <citation type="submission" date="2016-10" db="EMBL/GenBank/DDBJ databases">
        <authorList>
            <person name="de Groot N.N."/>
        </authorList>
    </citation>
    <scope>NUCLEOTIDE SEQUENCE [LARGE SCALE GENOMIC DNA]</scope>
    <source>
        <strain evidence="18">DSM 16632</strain>
    </source>
</reference>
<comment type="similarity">
    <text evidence="4 15">Belongs to the FBP aldolase/phosphatase family.</text>
</comment>
<dbReference type="Proteomes" id="UP000066376">
    <property type="component" value="Chromosome"/>
</dbReference>
<gene>
    <name evidence="15" type="primary">fbp</name>
    <name evidence="18" type="ORF">SAMN02910297_00854</name>
    <name evidence="17" type="ORF">YLM1_0170</name>
</gene>
<dbReference type="Proteomes" id="UP000183442">
    <property type="component" value="Unassembled WGS sequence"/>
</dbReference>
<dbReference type="SUPFAM" id="SSF111249">
    <property type="entry name" value="Sulfolobus fructose-1,6-bisphosphatase-like"/>
    <property type="match status" value="1"/>
</dbReference>
<comment type="pathway">
    <text evidence="3 15">Carbohydrate biosynthesis; gluconeogenesis.</text>
</comment>
<comment type="domain">
    <text evidence="15">Consists of a single catalytic domain, but remodels its active-site architecture via a large structural change to exhibit dual activities.</text>
</comment>
<feature type="binding site" description="in other chain" evidence="15">
    <location>
        <position position="264"/>
    </location>
    <ligand>
        <name>beta-D-fructose 1,6-bisphosphate</name>
        <dbReference type="ChEBI" id="CHEBI:32966"/>
        <note>ligand shared between dimeric partners</note>
    </ligand>
</feature>
<protein>
    <recommendedName>
        <fullName evidence="7 15">Fructose-1,6-bisphosphate aldolase/phosphatase</fullName>
        <shortName evidence="15">FBP A/P</shortName>
        <shortName evidence="15">FBP aldolase/phosphatase</shortName>
        <ecNumber evidence="6 15">3.1.3.11</ecNumber>
        <ecNumber evidence="15">4.1.2.13</ecNumber>
    </recommendedName>
</protein>
<dbReference type="NCBIfam" id="NF041126">
    <property type="entry name" value="FBP_aldo_phos"/>
    <property type="match status" value="1"/>
</dbReference>
<evidence type="ECO:0000256" key="9">
    <source>
        <dbReference type="ARBA" id="ARBA00022723"/>
    </source>
</evidence>
<evidence type="ECO:0000256" key="14">
    <source>
        <dbReference type="ARBA" id="ARBA00023277"/>
    </source>
</evidence>
<dbReference type="InterPro" id="IPR002803">
    <property type="entry name" value="FBPase_V"/>
</dbReference>
<feature type="binding site" evidence="15">
    <location>
        <position position="232"/>
    </location>
    <ligand>
        <name>Mg(2+)</name>
        <dbReference type="ChEBI" id="CHEBI:18420"/>
        <label>2</label>
    </ligand>
</feature>
<keyword evidence="10 15" id="KW-0378">Hydrolase</keyword>
<evidence type="ECO:0000256" key="15">
    <source>
        <dbReference type="HAMAP-Rule" id="MF_02067"/>
    </source>
</evidence>
<feature type="binding site" description="in other chain" evidence="15">
    <location>
        <position position="132"/>
    </location>
    <ligand>
        <name>beta-D-fructose 1,6-bisphosphate</name>
        <dbReference type="ChEBI" id="CHEBI:32966"/>
        <note>ligand shared between dimeric partners</note>
    </ligand>
</feature>
<feature type="binding site" evidence="15">
    <location>
        <position position="52"/>
    </location>
    <ligand>
        <name>Mg(2+)</name>
        <dbReference type="ChEBI" id="CHEBI:18420"/>
        <label>1</label>
    </ligand>
</feature>
<dbReference type="GO" id="GO:0000287">
    <property type="term" value="F:magnesium ion binding"/>
    <property type="evidence" value="ECO:0007669"/>
    <property type="project" value="UniProtKB-UniRule"/>
</dbReference>
<dbReference type="OrthoDB" id="5829at2157"/>
<comment type="catalytic activity">
    <reaction evidence="15">
        <text>beta-D-fructose 1,6-bisphosphate = D-glyceraldehyde 3-phosphate + dihydroxyacetone phosphate</text>
        <dbReference type="Rhea" id="RHEA:14729"/>
        <dbReference type="ChEBI" id="CHEBI:32966"/>
        <dbReference type="ChEBI" id="CHEBI:57642"/>
        <dbReference type="ChEBI" id="CHEBI:59776"/>
        <dbReference type="EC" id="4.1.2.13"/>
    </reaction>
</comment>
<feature type="binding site" evidence="15">
    <location>
        <position position="131"/>
    </location>
    <ligand>
        <name>Mg(2+)</name>
        <dbReference type="ChEBI" id="CHEBI:18420"/>
        <label>2</label>
    </ligand>
</feature>
<evidence type="ECO:0000256" key="6">
    <source>
        <dbReference type="ARBA" id="ARBA00013093"/>
    </source>
</evidence>
<evidence type="ECO:0000313" key="20">
    <source>
        <dbReference type="Proteomes" id="UP000183442"/>
    </source>
</evidence>
<feature type="compositionally biased region" description="Basic and acidic residues" evidence="16">
    <location>
        <begin position="354"/>
        <end position="366"/>
    </location>
</feature>
<feature type="active site" description="Proton acceptor; for FBP phosphatase activity" evidence="15">
    <location>
        <position position="11"/>
    </location>
</feature>
<feature type="binding site" evidence="15">
    <location>
        <position position="18"/>
    </location>
    <ligand>
        <name>dihydroxyacetone phosphate</name>
        <dbReference type="ChEBI" id="CHEBI:57642"/>
    </ligand>
</feature>
<feature type="binding site" evidence="15">
    <location>
        <position position="132"/>
    </location>
    <ligand>
        <name>dihydroxyacetone phosphate</name>
        <dbReference type="ChEBI" id="CHEBI:57642"/>
    </ligand>
</feature>
<feature type="binding site" evidence="15">
    <location>
        <position position="94"/>
    </location>
    <ligand>
        <name>Mg(2+)</name>
        <dbReference type="ChEBI" id="CHEBI:18420"/>
        <label>1</label>
    </ligand>
</feature>
<dbReference type="HAMAP" id="MF_02067">
    <property type="entry name" value="FBP_aldolase_phosphatase"/>
    <property type="match status" value="1"/>
</dbReference>
<evidence type="ECO:0000256" key="1">
    <source>
        <dbReference type="ARBA" id="ARBA00001273"/>
    </source>
</evidence>
<evidence type="ECO:0000256" key="11">
    <source>
        <dbReference type="ARBA" id="ARBA00022842"/>
    </source>
</evidence>
<evidence type="ECO:0000256" key="2">
    <source>
        <dbReference type="ARBA" id="ARBA00001946"/>
    </source>
</evidence>
<feature type="binding site" evidence="15">
    <location>
        <position position="285"/>
    </location>
    <ligand>
        <name>dihydroxyacetone phosphate</name>
        <dbReference type="ChEBI" id="CHEBI:57642"/>
    </ligand>
</feature>
<reference evidence="19" key="2">
    <citation type="submission" date="2016-02" db="EMBL/GenBank/DDBJ databases">
        <title>The draft genome sequence of the rumen methanogen Methanobrevibacter olleyae YLM1.</title>
        <authorList>
            <consortium name="New Zealand Agricultural Greenhouse Gas Research Centre/Pastoral Greenhouse Gas Research Consortium"/>
            <person name="Kelly W.J."/>
            <person name="Li D."/>
            <person name="Lambie S.C."/>
            <person name="Attwood G.T."/>
            <person name="Altermann E."/>
            <person name="Leahy S.C."/>
        </authorList>
    </citation>
    <scope>NUCLEOTIDE SEQUENCE [LARGE SCALE GENOMIC DNA]</scope>
    <source>
        <strain evidence="19">YLM1</strain>
    </source>
</reference>
<feature type="active site" description="Proton donor/acceptor; for FBP aldolase activity" evidence="15">
    <location>
        <position position="227"/>
    </location>
</feature>
<evidence type="ECO:0000256" key="8">
    <source>
        <dbReference type="ARBA" id="ARBA00022432"/>
    </source>
</evidence>
<feature type="binding site" description="in other chain" evidence="15">
    <location>
        <position position="346"/>
    </location>
    <ligand>
        <name>beta-D-fructose 1,6-bisphosphate</name>
        <dbReference type="ChEBI" id="CHEBI:32966"/>
        <note>ligand shared between dimeric partners</note>
    </ligand>
</feature>
<dbReference type="GO" id="GO:0004332">
    <property type="term" value="F:fructose-bisphosphate aldolase activity"/>
    <property type="evidence" value="ECO:0007669"/>
    <property type="project" value="UniProtKB-UniRule"/>
</dbReference>
<evidence type="ECO:0000256" key="16">
    <source>
        <dbReference type="SAM" id="MobiDB-lite"/>
    </source>
</evidence>
<dbReference type="PATRIC" id="fig|294671.3.peg.171"/>
<feature type="region of interest" description="Disordered" evidence="16">
    <location>
        <begin position="345"/>
        <end position="366"/>
    </location>
</feature>
<dbReference type="AlphaFoldDB" id="A0A126QX74"/>
<evidence type="ECO:0000256" key="12">
    <source>
        <dbReference type="ARBA" id="ARBA00023239"/>
    </source>
</evidence>
<feature type="active site" description="Schiff-base intermediate with DHAP; for FBP aldolase activity" evidence="15">
    <location>
        <position position="230"/>
    </location>
</feature>
<dbReference type="GO" id="GO:0006094">
    <property type="term" value="P:gluconeogenesis"/>
    <property type="evidence" value="ECO:0007669"/>
    <property type="project" value="UniProtKB-UniRule"/>
</dbReference>
<dbReference type="EC" id="3.1.3.11" evidence="6 15"/>
<dbReference type="RefSeq" id="WP_067145387.1">
    <property type="nucleotide sequence ID" value="NZ_CP014265.1"/>
</dbReference>
<feature type="binding site" description="in other chain" evidence="15">
    <location>
        <position position="90"/>
    </location>
    <ligand>
        <name>beta-D-fructose 1,6-bisphosphate</name>
        <dbReference type="ChEBI" id="CHEBI:32966"/>
        <note>ligand shared between dimeric partners</note>
    </ligand>
</feature>
<feature type="binding site" evidence="15">
    <location>
        <position position="53"/>
    </location>
    <ligand>
        <name>Mg(2+)</name>
        <dbReference type="ChEBI" id="CHEBI:18420"/>
        <label>2</label>
    </ligand>
</feature>
<dbReference type="PIRSF" id="PIRSF015647">
    <property type="entry name" value="FBPtase_archl"/>
    <property type="match status" value="1"/>
</dbReference>
<keyword evidence="12 15" id="KW-0456">Lyase</keyword>
<evidence type="ECO:0000313" key="17">
    <source>
        <dbReference type="EMBL" id="AMK14730.1"/>
    </source>
</evidence>
<name>A0A126QX74_METOL</name>
<feature type="binding site" evidence="15">
    <location>
        <position position="231"/>
    </location>
    <ligand>
        <name>Mg(2+)</name>
        <dbReference type="ChEBI" id="CHEBI:18420"/>
        <label>4</label>
    </ligand>
</feature>
<feature type="binding site" evidence="15">
    <location>
        <position position="52"/>
    </location>
    <ligand>
        <name>Mg(2+)</name>
        <dbReference type="ChEBI" id="CHEBI:18420"/>
        <label>2</label>
    </ligand>
</feature>
<feature type="binding site" evidence="15">
    <location>
        <position position="232"/>
    </location>
    <ligand>
        <name>Mg(2+)</name>
        <dbReference type="ChEBI" id="CHEBI:18420"/>
        <label>3</label>
    </ligand>
</feature>